<feature type="chain" id="PRO_5014613089" evidence="5">
    <location>
        <begin position="27"/>
        <end position="341"/>
    </location>
</feature>
<keyword evidence="3" id="KW-0813">Transport</keyword>
<dbReference type="NCBIfam" id="NF037995">
    <property type="entry name" value="TRAP_S1"/>
    <property type="match status" value="1"/>
</dbReference>
<feature type="signal peptide" evidence="5">
    <location>
        <begin position="1"/>
        <end position="26"/>
    </location>
</feature>
<dbReference type="PANTHER" id="PTHR33376:SF4">
    <property type="entry name" value="SIALIC ACID-BINDING PERIPLASMIC PROTEIN SIAP"/>
    <property type="match status" value="1"/>
</dbReference>
<accession>A0A2N3L795</accession>
<keyword evidence="4 5" id="KW-0732">Signal</keyword>
<evidence type="ECO:0000256" key="1">
    <source>
        <dbReference type="ARBA" id="ARBA00004196"/>
    </source>
</evidence>
<keyword evidence="7" id="KW-1185">Reference proteome</keyword>
<proteinExistence type="inferred from homology"/>
<dbReference type="PANTHER" id="PTHR33376">
    <property type="match status" value="1"/>
</dbReference>
<comment type="similarity">
    <text evidence="2">Belongs to the bacterial solute-binding protein 7 family.</text>
</comment>
<evidence type="ECO:0000256" key="4">
    <source>
        <dbReference type="ARBA" id="ARBA00022729"/>
    </source>
</evidence>
<name>A0A2N3L795_9PROT</name>
<evidence type="ECO:0000256" key="5">
    <source>
        <dbReference type="SAM" id="SignalP"/>
    </source>
</evidence>
<dbReference type="AlphaFoldDB" id="A0A2N3L795"/>
<dbReference type="RefSeq" id="WP_101301066.1">
    <property type="nucleotide sequence ID" value="NZ_NXGX01000003.1"/>
</dbReference>
<dbReference type="EMBL" id="NXGX01000003">
    <property type="protein sequence ID" value="PKR58668.1"/>
    <property type="molecule type" value="Genomic_DNA"/>
</dbReference>
<dbReference type="PIRSF" id="PIRSF006470">
    <property type="entry name" value="DctB"/>
    <property type="match status" value="1"/>
</dbReference>
<organism evidence="6 7">
    <name type="scientific">Thalassospira lohafexi</name>
    <dbReference type="NCBI Taxonomy" id="744227"/>
    <lineage>
        <taxon>Bacteria</taxon>
        <taxon>Pseudomonadati</taxon>
        <taxon>Pseudomonadota</taxon>
        <taxon>Alphaproteobacteria</taxon>
        <taxon>Rhodospirillales</taxon>
        <taxon>Thalassospiraceae</taxon>
        <taxon>Thalassospira</taxon>
    </lineage>
</organism>
<dbReference type="Proteomes" id="UP000233332">
    <property type="component" value="Unassembled WGS sequence"/>
</dbReference>
<dbReference type="InterPro" id="IPR018389">
    <property type="entry name" value="DctP_fam"/>
</dbReference>
<evidence type="ECO:0000256" key="2">
    <source>
        <dbReference type="ARBA" id="ARBA00009023"/>
    </source>
</evidence>
<dbReference type="GO" id="GO:0030288">
    <property type="term" value="C:outer membrane-bounded periplasmic space"/>
    <property type="evidence" value="ECO:0007669"/>
    <property type="project" value="InterPro"/>
</dbReference>
<dbReference type="NCBIfam" id="TIGR00787">
    <property type="entry name" value="dctP"/>
    <property type="match status" value="1"/>
</dbReference>
<evidence type="ECO:0000313" key="7">
    <source>
        <dbReference type="Proteomes" id="UP000233332"/>
    </source>
</evidence>
<gene>
    <name evidence="6" type="ORF">COO92_07275</name>
</gene>
<evidence type="ECO:0000313" key="6">
    <source>
        <dbReference type="EMBL" id="PKR58668.1"/>
    </source>
</evidence>
<sequence>MKMISKGALFGAVSMAAASFGFSAHAADVTLNFAHVDPAEWTTSKKGAASQVFKNIVEAESGGRIEVALFPAGSLGGETDLLQNTQDGTLAMSMVSGPFSKVCPEAAVLDVPYVFPNANVAWNVLDGDFGKELAAHCLEKTGLRTLAYGETGFRNFTNSKRAVAQPSDMEGLKIRVMTVPLFVEMVKALGGEPTPIPWPEVPTALTTGTVDGQENPISVIYANKFYEMQKYLTLDRHVYGTDFIVVNEAIYQDLSEADQALLRRAAGVASNVGRAIQQFNSAEGVAKLAEEGMEVTTPTAEQLKAFRDAAQPAVIEWLSGQIDAQWIEKLQAAVTKAEASM</sequence>
<dbReference type="InterPro" id="IPR004682">
    <property type="entry name" value="TRAP_DctP"/>
</dbReference>
<reference evidence="6 7" key="1">
    <citation type="submission" date="2017-09" db="EMBL/GenBank/DDBJ databases">
        <title>Biodiversity and function of Thalassospira species in the particle-attached aromatic-hydrocarbon-degrading consortia from the surface seawater of the China South Sea.</title>
        <authorList>
            <person name="Dong C."/>
            <person name="Lai Q."/>
            <person name="Shao Z."/>
        </authorList>
    </citation>
    <scope>NUCLEOTIDE SEQUENCE [LARGE SCALE GENOMIC DNA]</scope>
    <source>
        <strain evidence="6 7">139Z-12</strain>
    </source>
</reference>
<dbReference type="Gene3D" id="3.40.190.170">
    <property type="entry name" value="Bacterial extracellular solute-binding protein, family 7"/>
    <property type="match status" value="1"/>
</dbReference>
<dbReference type="GO" id="GO:0055085">
    <property type="term" value="P:transmembrane transport"/>
    <property type="evidence" value="ECO:0007669"/>
    <property type="project" value="InterPro"/>
</dbReference>
<dbReference type="InterPro" id="IPR038404">
    <property type="entry name" value="TRAP_DctP_sf"/>
</dbReference>
<evidence type="ECO:0000256" key="3">
    <source>
        <dbReference type="ARBA" id="ARBA00022448"/>
    </source>
</evidence>
<comment type="subcellular location">
    <subcellularLocation>
        <location evidence="1">Cell envelope</location>
    </subcellularLocation>
</comment>
<protein>
    <submittedName>
        <fullName evidence="6">C4-dicarboxylate ABC transporter substrate-binding protein</fullName>
    </submittedName>
</protein>
<dbReference type="Pfam" id="PF03480">
    <property type="entry name" value="DctP"/>
    <property type="match status" value="1"/>
</dbReference>
<comment type="caution">
    <text evidence="6">The sequence shown here is derived from an EMBL/GenBank/DDBJ whole genome shotgun (WGS) entry which is preliminary data.</text>
</comment>